<reference evidence="3 4" key="1">
    <citation type="submission" date="2020-08" db="EMBL/GenBank/DDBJ databases">
        <title>Sequencing the genomes of 1000 actinobacteria strains.</title>
        <authorList>
            <person name="Klenk H.-P."/>
        </authorList>
    </citation>
    <scope>NUCLEOTIDE SEQUENCE [LARGE SCALE GENOMIC DNA]</scope>
    <source>
        <strain evidence="3 4">DSM 45486</strain>
    </source>
</reference>
<feature type="transmembrane region" description="Helical" evidence="2">
    <location>
        <begin position="108"/>
        <end position="128"/>
    </location>
</feature>
<keyword evidence="4" id="KW-1185">Reference proteome</keyword>
<evidence type="ECO:0000256" key="2">
    <source>
        <dbReference type="SAM" id="Phobius"/>
    </source>
</evidence>
<evidence type="ECO:0008006" key="5">
    <source>
        <dbReference type="Google" id="ProtNLM"/>
    </source>
</evidence>
<gene>
    <name evidence="3" type="ORF">F4560_004856</name>
</gene>
<comment type="caution">
    <text evidence="3">The sequence shown here is derived from an EMBL/GenBank/DDBJ whole genome shotgun (WGS) entry which is preliminary data.</text>
</comment>
<organism evidence="3 4">
    <name type="scientific">Saccharothrix ecbatanensis</name>
    <dbReference type="NCBI Taxonomy" id="1105145"/>
    <lineage>
        <taxon>Bacteria</taxon>
        <taxon>Bacillati</taxon>
        <taxon>Actinomycetota</taxon>
        <taxon>Actinomycetes</taxon>
        <taxon>Pseudonocardiales</taxon>
        <taxon>Pseudonocardiaceae</taxon>
        <taxon>Saccharothrix</taxon>
    </lineage>
</organism>
<name>A0A7W9HNE4_9PSEU</name>
<keyword evidence="2" id="KW-1133">Transmembrane helix</keyword>
<proteinExistence type="predicted"/>
<dbReference type="EMBL" id="JACHMO010000001">
    <property type="protein sequence ID" value="MBB5805088.1"/>
    <property type="molecule type" value="Genomic_DNA"/>
</dbReference>
<feature type="transmembrane region" description="Helical" evidence="2">
    <location>
        <begin position="74"/>
        <end position="96"/>
    </location>
</feature>
<accession>A0A7W9HNE4</accession>
<sequence length="222" mass="22542">MSDVPASGVPERDGPVSDVPAPDGPERDEPVRDKPVPGAPARDEPVAEEPRPDEGTPDLPASDGPGVRPGRRPLWIVVALLLLGAAALWGVSGITWDASADRTGADVVPALTPLALLCLAAIAAVVALGGWVRRVLGVVVLLAGAAAAFQGLDADGPATGRGLVLLAALSVVAAGVLLVVRGSAMPRLGGGYQTPGAAKKNADPERDLWHALERGDDPTDRD</sequence>
<feature type="compositionally biased region" description="Basic and acidic residues" evidence="1">
    <location>
        <begin position="24"/>
        <end position="54"/>
    </location>
</feature>
<feature type="region of interest" description="Disordered" evidence="1">
    <location>
        <begin position="193"/>
        <end position="222"/>
    </location>
</feature>
<dbReference type="AlphaFoldDB" id="A0A7W9HNE4"/>
<keyword evidence="2" id="KW-0472">Membrane</keyword>
<feature type="transmembrane region" description="Helical" evidence="2">
    <location>
        <begin position="158"/>
        <end position="180"/>
    </location>
</feature>
<feature type="transmembrane region" description="Helical" evidence="2">
    <location>
        <begin position="135"/>
        <end position="152"/>
    </location>
</feature>
<evidence type="ECO:0000313" key="3">
    <source>
        <dbReference type="EMBL" id="MBB5805088.1"/>
    </source>
</evidence>
<dbReference type="RefSeq" id="WP_312869446.1">
    <property type="nucleotide sequence ID" value="NZ_JACHMO010000001.1"/>
</dbReference>
<dbReference type="InterPro" id="IPR019051">
    <property type="entry name" value="Trp_biosyn_TM_oprn/chp"/>
</dbReference>
<protein>
    <recommendedName>
        <fullName evidence="5">Tryptophan-associated transmembrane protein</fullName>
    </recommendedName>
</protein>
<evidence type="ECO:0000313" key="4">
    <source>
        <dbReference type="Proteomes" id="UP000552097"/>
    </source>
</evidence>
<feature type="compositionally biased region" description="Basic and acidic residues" evidence="1">
    <location>
        <begin position="200"/>
        <end position="222"/>
    </location>
</feature>
<keyword evidence="2" id="KW-0812">Transmembrane</keyword>
<dbReference type="Proteomes" id="UP000552097">
    <property type="component" value="Unassembled WGS sequence"/>
</dbReference>
<evidence type="ECO:0000256" key="1">
    <source>
        <dbReference type="SAM" id="MobiDB-lite"/>
    </source>
</evidence>
<dbReference type="Pfam" id="PF09534">
    <property type="entry name" value="Trp_oprn_chp"/>
    <property type="match status" value="2"/>
</dbReference>
<feature type="region of interest" description="Disordered" evidence="1">
    <location>
        <begin position="1"/>
        <end position="66"/>
    </location>
</feature>